<dbReference type="OrthoDB" id="61764at2157"/>
<dbReference type="RefSeq" id="WP_004592246.1">
    <property type="nucleotide sequence ID" value="NZ_APMM01000033.1"/>
</dbReference>
<dbReference type="SUPFAM" id="SSF52402">
    <property type="entry name" value="Adenine nucleotide alpha hydrolases-like"/>
    <property type="match status" value="1"/>
</dbReference>
<reference evidence="1 2" key="1">
    <citation type="journal article" date="2013" name="Genome Announc.">
        <title>Draft Genome Sequence of a Highly Flagellated, Fast-Swimming Archaeon, Methanocaldococcus villosus Strain KIN24-T80 (DSM 22612).</title>
        <authorList>
            <person name="Thennarasu S."/>
            <person name="Polireddy D."/>
            <person name="Antony A."/>
            <person name="Yada M.R."/>
            <person name="Algarawi S."/>
            <person name="Sivakumar N."/>
        </authorList>
    </citation>
    <scope>NUCLEOTIDE SEQUENCE [LARGE SCALE GENOMIC DNA]</scope>
    <source>
        <strain evidence="1 2">KIN24-T80</strain>
    </source>
</reference>
<dbReference type="PANTHER" id="PTHR43169">
    <property type="entry name" value="EXSB FAMILY PROTEIN"/>
    <property type="match status" value="1"/>
</dbReference>
<keyword evidence="2" id="KW-1185">Reference proteome</keyword>
<proteinExistence type="predicted"/>
<dbReference type="PIRSF" id="PIRSF036670">
    <property type="entry name" value="ATPase_UCP036670"/>
    <property type="match status" value="1"/>
</dbReference>
<organism evidence="1 2">
    <name type="scientific">Methanocaldococcus villosus KIN24-T80</name>
    <dbReference type="NCBI Taxonomy" id="1069083"/>
    <lineage>
        <taxon>Archaea</taxon>
        <taxon>Methanobacteriati</taxon>
        <taxon>Methanobacteriota</taxon>
        <taxon>Methanomada group</taxon>
        <taxon>Methanococci</taxon>
        <taxon>Methanococcales</taxon>
        <taxon>Methanocaldococcaceae</taxon>
        <taxon>Methanocaldococcus</taxon>
    </lineage>
</organism>
<comment type="caution">
    <text evidence="1">The sequence shown here is derived from an EMBL/GenBank/DDBJ whole genome shotgun (WGS) entry which is preliminary data.</text>
</comment>
<accession>N6V0U8</accession>
<gene>
    <name evidence="1" type="ORF">J422_05184</name>
</gene>
<dbReference type="InterPro" id="IPR052188">
    <property type="entry name" value="Ni-pincer_cofactor_biosynth"/>
</dbReference>
<dbReference type="PATRIC" id="fig|1069083.5.peg.1014"/>
<protein>
    <submittedName>
        <fullName evidence="1">Queuosine synthesis-like protein</fullName>
    </submittedName>
</protein>
<sequence>MIFSRWTQEKRKLNSLDELKKDILEQFKENNLLDEEIIAMVSGGKDSSLSVALAKDLNLNISYILHFYHRWSWDVSRKMVEKIGKIYNIPVVYIDITNDLLKRTKRAKGSSICRICKNIMKCKTVDFAKEHGIKIIMTGDSSLDKIVGAVMNYLREKYGEVKFNKMELTKVPGRYGLFFFRPLIRLAYKDILRLLNYYNLNIERAYEVGDKKGFWREGCCLQYVDGNIILENNEEIFNKLYKYNKLATKIAKEHGFRASITYPSKRILVEPNKEEYRDIIKKALRDLDDESL</sequence>
<dbReference type="EMBL" id="APMM01000033">
    <property type="protein sequence ID" value="ENN95933.1"/>
    <property type="molecule type" value="Genomic_DNA"/>
</dbReference>
<dbReference type="PANTHER" id="PTHR43169:SF4">
    <property type="entry name" value="ATPASE, PP-LOOP SUPERFAMILY-RELATED"/>
    <property type="match status" value="1"/>
</dbReference>
<dbReference type="InterPro" id="IPR014729">
    <property type="entry name" value="Rossmann-like_a/b/a_fold"/>
</dbReference>
<evidence type="ECO:0000313" key="1">
    <source>
        <dbReference type="EMBL" id="ENN95933.1"/>
    </source>
</evidence>
<name>N6V0U8_9EURY</name>
<dbReference type="AlphaFoldDB" id="N6V0U8"/>
<dbReference type="InterPro" id="IPR012122">
    <property type="entry name" value="ATPase_PP-loop_MJ1016"/>
</dbReference>
<dbReference type="Gene3D" id="3.40.50.620">
    <property type="entry name" value="HUPs"/>
    <property type="match status" value="1"/>
</dbReference>
<dbReference type="Proteomes" id="UP000053695">
    <property type="component" value="Unassembled WGS sequence"/>
</dbReference>
<dbReference type="STRING" id="1069083.GCA_000371805_01220"/>
<evidence type="ECO:0000313" key="2">
    <source>
        <dbReference type="Proteomes" id="UP000053695"/>
    </source>
</evidence>